<feature type="region of interest" description="Disordered" evidence="2">
    <location>
        <begin position="57"/>
        <end position="115"/>
    </location>
</feature>
<accession>A0A9P3PVE5</accession>
<dbReference type="InterPro" id="IPR057596">
    <property type="entry name" value="RDRP_core"/>
</dbReference>
<feature type="compositionally biased region" description="Basic and acidic residues" evidence="2">
    <location>
        <begin position="274"/>
        <end position="283"/>
    </location>
</feature>
<evidence type="ECO:0000259" key="3">
    <source>
        <dbReference type="Pfam" id="PF05183"/>
    </source>
</evidence>
<organism evidence="4 5">
    <name type="scientific">Lyophyllum shimeji</name>
    <name type="common">Hon-shimeji</name>
    <name type="synonym">Tricholoma shimeji</name>
    <dbReference type="NCBI Taxonomy" id="47721"/>
    <lineage>
        <taxon>Eukaryota</taxon>
        <taxon>Fungi</taxon>
        <taxon>Dikarya</taxon>
        <taxon>Basidiomycota</taxon>
        <taxon>Agaricomycotina</taxon>
        <taxon>Agaricomycetes</taxon>
        <taxon>Agaricomycetidae</taxon>
        <taxon>Agaricales</taxon>
        <taxon>Tricholomatineae</taxon>
        <taxon>Lyophyllaceae</taxon>
        <taxon>Lyophyllum</taxon>
    </lineage>
</organism>
<keyword evidence="1" id="KW-0694">RNA-binding</keyword>
<feature type="region of interest" description="Disordered" evidence="2">
    <location>
        <begin position="1143"/>
        <end position="1165"/>
    </location>
</feature>
<sequence length="1253" mass="139219">MRRERNRSSVGRESSPTSEYEGYCTDFDDEDCKAADAIESAHNSPVKELSTLSYSSLPILDSNKSPSSHSFWGSKSEGATAYSSSSRQRHQYPITPSRKVGTPSAVTGTPGTSRRLDAIQRSFDELGLKSPALPTPKKLFPEASAKGKQPLPVIDIPDDTDDEAEEVTKILTDTETSADEWAGLTPVSTGDSLSSISSGWSLPSKGSFKLTTFATKKRTGDPQSSSHGSPSKYRKLADREATTIHKELSRPQVVNDVFSQMSTSASSSDAGSASRHDGWKTHDPTEDFSALKEFLAGPLGADLNPVIIAHDKEVQPLMDEAGIAWGVQYEIAHGISRGYWQWSDVKAKLAQLKGKDARSQDSAHPVSNKDTAHRVRSIMLGVRQKPSDTSIWEELDREQDAILENCERGLGLRGTWRDEPDWYGGRVQQLARLAHHEGTYKIHLDPMEKRRSYRMARHYASRRILQLRIPDEMILKEGEKVKQFLLQKFVLCGRVFVPFFAKENGVYLVETDEDYERRPVAAFGDNYRKSLKALIQWHNDLELNKDQPIAKWYMRSQLAFSDSIPALEFEEENIHAIPDIYAPWSGPGKPPAEKIHTDGCGLINAAALKIIAALLGLSHLPSAVQGRLEGSKGLWLLHPTDKSPEPRIWIRTSQKKIIYRYPLSRAHRIFDLLSVSRFSPPIKLSKQSIMNLSENGVGDGGVVALYQPAGGRVEEQAVEADDGAGEGVGAAAQGVGHQDIGMETEEDSLNALEDEQEGAYTGRNEISGAPLSLHEVALELIQAGFRPDKLKPLRDKIRCIVETTIKSIVDKFSIPLPESLGAFIVPDPLGILEQGEIYYRSSQSLTDPETQTLFNVVTGDVLLGRYPVRLPSDIQKVKAVDRPELFKYTDVIIVSTKGNVSLASLLAGGDCDGDDLFMIREKCIVEPFESKPLTAMPPKLLSQYFEGHPERVEQFAERVTALSSPERQKAFQEILLLSLNDSKVGLYSMFHDFSVWKHGYASTESVRLAYMFNTLLDSGKTGLRLKPGVFEKDRARFGYPVPETQQGNSRRFIFHTLRSVCKAASDALLRDYDILGSPSSRDVKDGDLIQPYETINDHALRYYENHTNEHRRLLTDELVRIRAVVEVARDAYSDALSRLGAAKEKADQSGSPTKKTSKKKSQREADPFLRASKLFDQDVPDVFLIQNIREIKASYAYTLYPPFAFSVAFRDLCVIKAQASAGGIAPIIRSFDQAKTIPSTYIKAVARLTADRL</sequence>
<comment type="caution">
    <text evidence="4">The sequence shown here is derived from an EMBL/GenBank/DDBJ whole genome shotgun (WGS) entry which is preliminary data.</text>
</comment>
<dbReference type="PANTHER" id="PTHR23079:SF14">
    <property type="entry name" value="RNA-DEPENDENT RNA POLYMERASE"/>
    <property type="match status" value="1"/>
</dbReference>
<feature type="domain" description="RDRP core" evidence="3">
    <location>
        <begin position="441"/>
        <end position="1027"/>
    </location>
</feature>
<proteinExistence type="inferred from homology"/>
<feature type="compositionally biased region" description="Acidic residues" evidence="2">
    <location>
        <begin position="156"/>
        <end position="165"/>
    </location>
</feature>
<keyword evidence="1" id="KW-0808">Transferase</keyword>
<comment type="catalytic activity">
    <reaction evidence="1">
        <text>RNA(n) + a ribonucleoside 5'-triphosphate = RNA(n+1) + diphosphate</text>
        <dbReference type="Rhea" id="RHEA:21248"/>
        <dbReference type="Rhea" id="RHEA-COMP:14527"/>
        <dbReference type="Rhea" id="RHEA-COMP:17342"/>
        <dbReference type="ChEBI" id="CHEBI:33019"/>
        <dbReference type="ChEBI" id="CHEBI:61557"/>
        <dbReference type="ChEBI" id="CHEBI:140395"/>
        <dbReference type="EC" id="2.7.7.48"/>
    </reaction>
</comment>
<keyword evidence="1" id="KW-0548">Nucleotidyltransferase</keyword>
<keyword evidence="5" id="KW-1185">Reference proteome</keyword>
<feature type="compositionally biased region" description="Low complexity" evidence="2">
    <location>
        <begin position="188"/>
        <end position="198"/>
    </location>
</feature>
<dbReference type="EMBL" id="BRPK01000014">
    <property type="protein sequence ID" value="GLB43650.1"/>
    <property type="molecule type" value="Genomic_DNA"/>
</dbReference>
<feature type="region of interest" description="Disordered" evidence="2">
    <location>
        <begin position="216"/>
        <end position="236"/>
    </location>
</feature>
<dbReference type="GO" id="GO:0003968">
    <property type="term" value="F:RNA-directed RNA polymerase activity"/>
    <property type="evidence" value="ECO:0007669"/>
    <property type="project" value="UniProtKB-KW"/>
</dbReference>
<gene>
    <name evidence="4" type="ORF">LshimejAT787_1401620</name>
</gene>
<dbReference type="GO" id="GO:0030422">
    <property type="term" value="P:siRNA processing"/>
    <property type="evidence" value="ECO:0007669"/>
    <property type="project" value="TreeGrafter"/>
</dbReference>
<dbReference type="EC" id="2.7.7.48" evidence="1"/>
<feature type="compositionally biased region" description="Low complexity" evidence="2">
    <location>
        <begin position="261"/>
        <end position="273"/>
    </location>
</feature>
<reference evidence="4" key="1">
    <citation type="submission" date="2022-07" db="EMBL/GenBank/DDBJ databases">
        <title>The genome of Lyophyllum shimeji provides insight into the initial evolution of ectomycorrhizal fungal genome.</title>
        <authorList>
            <person name="Kobayashi Y."/>
            <person name="Shibata T."/>
            <person name="Hirakawa H."/>
            <person name="Shigenobu S."/>
            <person name="Nishiyama T."/>
            <person name="Yamada A."/>
            <person name="Hasebe M."/>
            <person name="Kawaguchi M."/>
        </authorList>
    </citation>
    <scope>NUCLEOTIDE SEQUENCE</scope>
    <source>
        <strain evidence="4">AT787</strain>
    </source>
</reference>
<dbReference type="Pfam" id="PF05183">
    <property type="entry name" value="RdRP"/>
    <property type="match status" value="1"/>
</dbReference>
<dbReference type="Proteomes" id="UP001063166">
    <property type="component" value="Unassembled WGS sequence"/>
</dbReference>
<feature type="compositionally biased region" description="Polar residues" evidence="2">
    <location>
        <begin position="8"/>
        <end position="18"/>
    </location>
</feature>
<dbReference type="InterPro" id="IPR007855">
    <property type="entry name" value="RDRP"/>
</dbReference>
<feature type="region of interest" description="Disordered" evidence="2">
    <location>
        <begin position="1"/>
        <end position="25"/>
    </location>
</feature>
<dbReference type="PANTHER" id="PTHR23079">
    <property type="entry name" value="RNA-DEPENDENT RNA POLYMERASE"/>
    <property type="match status" value="1"/>
</dbReference>
<dbReference type="GO" id="GO:0003723">
    <property type="term" value="F:RNA binding"/>
    <property type="evidence" value="ECO:0007669"/>
    <property type="project" value="UniProtKB-KW"/>
</dbReference>
<evidence type="ECO:0000313" key="5">
    <source>
        <dbReference type="Proteomes" id="UP001063166"/>
    </source>
</evidence>
<feature type="region of interest" description="Disordered" evidence="2">
    <location>
        <begin position="261"/>
        <end position="283"/>
    </location>
</feature>
<dbReference type="AlphaFoldDB" id="A0A9P3PVE5"/>
<evidence type="ECO:0000256" key="2">
    <source>
        <dbReference type="SAM" id="MobiDB-lite"/>
    </source>
</evidence>
<evidence type="ECO:0000313" key="4">
    <source>
        <dbReference type="EMBL" id="GLB43650.1"/>
    </source>
</evidence>
<name>A0A9P3PVE5_LYOSH</name>
<dbReference type="OrthoDB" id="10055769at2759"/>
<protein>
    <recommendedName>
        <fullName evidence="1">RNA-dependent RNA polymerase</fullName>
        <ecNumber evidence="1">2.7.7.48</ecNumber>
    </recommendedName>
</protein>
<dbReference type="GO" id="GO:0031380">
    <property type="term" value="C:nuclear RNA-directed RNA polymerase complex"/>
    <property type="evidence" value="ECO:0007669"/>
    <property type="project" value="TreeGrafter"/>
</dbReference>
<feature type="region of interest" description="Disordered" evidence="2">
    <location>
        <begin position="127"/>
        <end position="198"/>
    </location>
</feature>
<evidence type="ECO:0000256" key="1">
    <source>
        <dbReference type="RuleBase" id="RU363098"/>
    </source>
</evidence>
<keyword evidence="1 4" id="KW-0696">RNA-directed RNA polymerase</keyword>
<comment type="similarity">
    <text evidence="1">Belongs to the RdRP family.</text>
</comment>
<feature type="compositionally biased region" description="Polar residues" evidence="2">
    <location>
        <begin position="57"/>
        <end position="73"/>
    </location>
</feature>